<dbReference type="Gene3D" id="3.40.50.1110">
    <property type="entry name" value="SGNH hydrolase"/>
    <property type="match status" value="1"/>
</dbReference>
<feature type="chain" id="PRO_5033796437" evidence="2">
    <location>
        <begin position="23"/>
        <end position="451"/>
    </location>
</feature>
<gene>
    <name evidence="5" type="ORF">DW729_11395</name>
    <name evidence="4" type="ORF">DXC80_12655</name>
</gene>
<feature type="domain" description="Sialate O-acetylesterase" evidence="3">
    <location>
        <begin position="107"/>
        <end position="335"/>
    </location>
</feature>
<protein>
    <submittedName>
        <fullName evidence="4">Sialate O-acetylesterase</fullName>
    </submittedName>
</protein>
<evidence type="ECO:0000313" key="4">
    <source>
        <dbReference type="EMBL" id="RGL12473.1"/>
    </source>
</evidence>
<dbReference type="GO" id="GO:0001681">
    <property type="term" value="F:sialate O-acetylesterase activity"/>
    <property type="evidence" value="ECO:0007669"/>
    <property type="project" value="InterPro"/>
</dbReference>
<dbReference type="Proteomes" id="UP000284640">
    <property type="component" value="Unassembled WGS sequence"/>
</dbReference>
<dbReference type="EMBL" id="QSKL01000009">
    <property type="protein sequence ID" value="RHE59575.1"/>
    <property type="molecule type" value="Genomic_DNA"/>
</dbReference>
<dbReference type="InterPro" id="IPR036514">
    <property type="entry name" value="SGNH_hydro_sf"/>
</dbReference>
<evidence type="ECO:0000256" key="1">
    <source>
        <dbReference type="ARBA" id="ARBA00022801"/>
    </source>
</evidence>
<dbReference type="PANTHER" id="PTHR22901">
    <property type="entry name" value="SIALATE O-ACETYLESTERASE"/>
    <property type="match status" value="1"/>
</dbReference>
<proteinExistence type="predicted"/>
<keyword evidence="2" id="KW-0732">Signal</keyword>
<dbReference type="Proteomes" id="UP000260795">
    <property type="component" value="Unassembled WGS sequence"/>
</dbReference>
<dbReference type="InterPro" id="IPR039329">
    <property type="entry name" value="SIAE"/>
</dbReference>
<dbReference type="EMBL" id="QSRK01000019">
    <property type="protein sequence ID" value="RGL12473.1"/>
    <property type="molecule type" value="Genomic_DNA"/>
</dbReference>
<feature type="signal peptide" evidence="2">
    <location>
        <begin position="1"/>
        <end position="22"/>
    </location>
</feature>
<name>A0A3E4R080_BACUN</name>
<evidence type="ECO:0000256" key="2">
    <source>
        <dbReference type="SAM" id="SignalP"/>
    </source>
</evidence>
<dbReference type="PANTHER" id="PTHR22901:SF0">
    <property type="entry name" value="SIALATE O-ACETYLESTERASE"/>
    <property type="match status" value="1"/>
</dbReference>
<evidence type="ECO:0000313" key="5">
    <source>
        <dbReference type="EMBL" id="RHE59575.1"/>
    </source>
</evidence>
<accession>A0A3E4R080</accession>
<dbReference type="GO" id="GO:0005975">
    <property type="term" value="P:carbohydrate metabolic process"/>
    <property type="evidence" value="ECO:0007669"/>
    <property type="project" value="TreeGrafter"/>
</dbReference>
<dbReference type="AlphaFoldDB" id="A0A3E4R080"/>
<evidence type="ECO:0000313" key="7">
    <source>
        <dbReference type="Proteomes" id="UP000284640"/>
    </source>
</evidence>
<reference evidence="6 7" key="1">
    <citation type="submission" date="2018-08" db="EMBL/GenBank/DDBJ databases">
        <title>A genome reference for cultivated species of the human gut microbiota.</title>
        <authorList>
            <person name="Zou Y."/>
            <person name="Xue W."/>
            <person name="Luo G."/>
        </authorList>
    </citation>
    <scope>NUCLEOTIDE SEQUENCE [LARGE SCALE GENOMIC DNA]</scope>
    <source>
        <strain evidence="5 7">AM27-46</strain>
        <strain evidence="4 6">TF08-13</strain>
    </source>
</reference>
<dbReference type="InterPro" id="IPR005181">
    <property type="entry name" value="SASA"/>
</dbReference>
<keyword evidence="1" id="KW-0378">Hydrolase</keyword>
<sequence length="451" mass="50728">MQKKILNLLCFIVFFTSSTLFAKIQLPTVLSHNMVLQQKSQVKLWGKATPNSCVNVKTSWSGQNFVTQSDFNGKWQLVVSTPSAGGPYEISITDGEEVILKDILIGEVWLCLGQSNMALPLKGRPGQPVEGANEILVKAKETFPLRVFTVACKSSELPQDDVTGKWLKPSAENLQNSSAVAYFYGQLLQEVLNVPVGLIVSAYSGSKIESWLPESPSCDLYNAMVYPLKDYTLKGFLWYQGESNCVDPQSYSKYFPLFPKSLREVWGLGELPFYYVQIAPYAYQWLEETAAARVREVQLKNEKLIPNAGMVVTLDLGVETCNHPPKKKEVGHRLAYLALAKTYHHKGFGYQSPTYESIEVKDNEIIITFDYTSSYCIAPIYGKLEGFEIAASDRVFYPAEAKIDYERRKVIVSAKNVSNPIAVRYAFKNYTRASLFDDYGLPVSSFRSDDW</sequence>
<dbReference type="SUPFAM" id="SSF52266">
    <property type="entry name" value="SGNH hydrolase"/>
    <property type="match status" value="1"/>
</dbReference>
<dbReference type="RefSeq" id="WP_117681323.1">
    <property type="nucleotide sequence ID" value="NZ_JAHONI010000016.1"/>
</dbReference>
<comment type="caution">
    <text evidence="4">The sequence shown here is derived from an EMBL/GenBank/DDBJ whole genome shotgun (WGS) entry which is preliminary data.</text>
</comment>
<organism evidence="4 6">
    <name type="scientific">Bacteroides uniformis</name>
    <dbReference type="NCBI Taxonomy" id="820"/>
    <lineage>
        <taxon>Bacteria</taxon>
        <taxon>Pseudomonadati</taxon>
        <taxon>Bacteroidota</taxon>
        <taxon>Bacteroidia</taxon>
        <taxon>Bacteroidales</taxon>
        <taxon>Bacteroidaceae</taxon>
        <taxon>Bacteroides</taxon>
    </lineage>
</organism>
<evidence type="ECO:0000313" key="6">
    <source>
        <dbReference type="Proteomes" id="UP000260795"/>
    </source>
</evidence>
<dbReference type="Pfam" id="PF03629">
    <property type="entry name" value="SASA"/>
    <property type="match status" value="1"/>
</dbReference>
<evidence type="ECO:0000259" key="3">
    <source>
        <dbReference type="Pfam" id="PF03629"/>
    </source>
</evidence>